<dbReference type="Pfam" id="PF03795">
    <property type="entry name" value="YCII"/>
    <property type="match status" value="1"/>
</dbReference>
<evidence type="ECO:0000256" key="1">
    <source>
        <dbReference type="ARBA" id="ARBA00007689"/>
    </source>
</evidence>
<dbReference type="PANTHER" id="PTHR35174">
    <property type="entry name" value="BLL7171 PROTEIN-RELATED"/>
    <property type="match status" value="1"/>
</dbReference>
<gene>
    <name evidence="3" type="ORF">ACFQ1Z_03975</name>
</gene>
<dbReference type="InterPro" id="IPR011008">
    <property type="entry name" value="Dimeric_a/b-barrel"/>
</dbReference>
<proteinExistence type="inferred from homology"/>
<dbReference type="RefSeq" id="WP_379055850.1">
    <property type="nucleotide sequence ID" value="NZ_JBHTKB010000001.1"/>
</dbReference>
<protein>
    <submittedName>
        <fullName evidence="3">YciI family protein</fullName>
    </submittedName>
</protein>
<sequence>MPQFLIAIHRPLDYDPLLAEDAAMTQEITDLNQAMRAAGIIVFVGGLNAPASARSIQIQANGEARVTPGLYLNSSEYVGGFWVVETPDLDDAISWGKKAAVACRAAVEVRPFHSRK</sequence>
<keyword evidence="4" id="KW-1185">Reference proteome</keyword>
<dbReference type="EMBL" id="JBHTKB010000001">
    <property type="protein sequence ID" value="MFD0912697.1"/>
    <property type="molecule type" value="Genomic_DNA"/>
</dbReference>
<evidence type="ECO:0000313" key="3">
    <source>
        <dbReference type="EMBL" id="MFD0912697.1"/>
    </source>
</evidence>
<comment type="similarity">
    <text evidence="1">Belongs to the YciI family.</text>
</comment>
<comment type="caution">
    <text evidence="3">The sequence shown here is derived from an EMBL/GenBank/DDBJ whole genome shotgun (WGS) entry which is preliminary data.</text>
</comment>
<evidence type="ECO:0000313" key="4">
    <source>
        <dbReference type="Proteomes" id="UP001597128"/>
    </source>
</evidence>
<accession>A0ABW3F568</accession>
<organism evidence="3 4">
    <name type="scientific">Methylophilus luteus</name>
    <dbReference type="NCBI Taxonomy" id="640108"/>
    <lineage>
        <taxon>Bacteria</taxon>
        <taxon>Pseudomonadati</taxon>
        <taxon>Pseudomonadota</taxon>
        <taxon>Betaproteobacteria</taxon>
        <taxon>Nitrosomonadales</taxon>
        <taxon>Methylophilaceae</taxon>
        <taxon>Methylophilus</taxon>
    </lineage>
</organism>
<dbReference type="InterPro" id="IPR005545">
    <property type="entry name" value="YCII"/>
</dbReference>
<dbReference type="Proteomes" id="UP001597128">
    <property type="component" value="Unassembled WGS sequence"/>
</dbReference>
<feature type="domain" description="YCII-related" evidence="2">
    <location>
        <begin position="13"/>
        <end position="111"/>
    </location>
</feature>
<dbReference type="SUPFAM" id="SSF54909">
    <property type="entry name" value="Dimeric alpha+beta barrel"/>
    <property type="match status" value="1"/>
</dbReference>
<dbReference type="PANTHER" id="PTHR35174:SF3">
    <property type="entry name" value="BLL7171 PROTEIN"/>
    <property type="match status" value="1"/>
</dbReference>
<evidence type="ECO:0000259" key="2">
    <source>
        <dbReference type="Pfam" id="PF03795"/>
    </source>
</evidence>
<reference evidence="4" key="1">
    <citation type="journal article" date="2019" name="Int. J. Syst. Evol. Microbiol.">
        <title>The Global Catalogue of Microorganisms (GCM) 10K type strain sequencing project: providing services to taxonomists for standard genome sequencing and annotation.</title>
        <authorList>
            <consortium name="The Broad Institute Genomics Platform"/>
            <consortium name="The Broad Institute Genome Sequencing Center for Infectious Disease"/>
            <person name="Wu L."/>
            <person name="Ma J."/>
        </authorList>
    </citation>
    <scope>NUCLEOTIDE SEQUENCE [LARGE SCALE GENOMIC DNA]</scope>
    <source>
        <strain evidence="4">CCUG 58412</strain>
    </source>
</reference>
<dbReference type="Gene3D" id="3.30.70.1060">
    <property type="entry name" value="Dimeric alpha+beta barrel"/>
    <property type="match status" value="1"/>
</dbReference>
<name>A0ABW3F568_9PROT</name>